<dbReference type="AlphaFoldDB" id="A0A5S5D3R0"/>
<dbReference type="RefSeq" id="WP_148910037.1">
    <property type="nucleotide sequence ID" value="NZ_VNHX01000027.1"/>
</dbReference>
<proteinExistence type="predicted"/>
<name>A0A5S5D3R0_9SPHI</name>
<evidence type="ECO:0000313" key="1">
    <source>
        <dbReference type="EMBL" id="TYP89442.1"/>
    </source>
</evidence>
<comment type="caution">
    <text evidence="1">The sequence shown here is derived from an EMBL/GenBank/DDBJ whole genome shotgun (WGS) entry which is preliminary data.</text>
</comment>
<organism evidence="1 2">
    <name type="scientific">Sphingobacterium allocomposti</name>
    <dbReference type="NCBI Taxonomy" id="415956"/>
    <lineage>
        <taxon>Bacteria</taxon>
        <taxon>Pseudomonadati</taxon>
        <taxon>Bacteroidota</taxon>
        <taxon>Sphingobacteriia</taxon>
        <taxon>Sphingobacteriales</taxon>
        <taxon>Sphingobacteriaceae</taxon>
        <taxon>Sphingobacterium</taxon>
    </lineage>
</organism>
<keyword evidence="2" id="KW-1185">Reference proteome</keyword>
<sequence>MQKTKTITLPHLDLLVVELPEGAIYPVISMGYITARVPNHTDGVNDDWVKKLDVGGDWKHLGAVGDVAEKVASNVVEFKTITSACKCEYCGFDIDCYRNYLEQSEDPTNVFTKNFSVNSLYSLLQANEVYFENKYGKEKPTQIGFIGNVLEVEAKSALMLHQMKWEKAQSKVWDKERTYLFIKVD</sequence>
<evidence type="ECO:0000313" key="2">
    <source>
        <dbReference type="Proteomes" id="UP000325105"/>
    </source>
</evidence>
<accession>A0A5S5D3R0</accession>
<dbReference type="EMBL" id="VNHX01000027">
    <property type="protein sequence ID" value="TYP89442.1"/>
    <property type="molecule type" value="Genomic_DNA"/>
</dbReference>
<protein>
    <submittedName>
        <fullName evidence="1">Uncharacterized protein</fullName>
    </submittedName>
</protein>
<gene>
    <name evidence="1" type="ORF">BC792_12743</name>
</gene>
<dbReference type="Proteomes" id="UP000325105">
    <property type="component" value="Unassembled WGS sequence"/>
</dbReference>
<reference evidence="1 2" key="1">
    <citation type="submission" date="2019-07" db="EMBL/GenBank/DDBJ databases">
        <title>Genomic Encyclopedia of Archaeal and Bacterial Type Strains, Phase II (KMG-II): from individual species to whole genera.</title>
        <authorList>
            <person name="Goeker M."/>
        </authorList>
    </citation>
    <scope>NUCLEOTIDE SEQUENCE [LARGE SCALE GENOMIC DNA]</scope>
    <source>
        <strain evidence="1 2">DSM 18850</strain>
    </source>
</reference>